<dbReference type="GeneID" id="93229262"/>
<evidence type="ECO:0000313" key="3">
    <source>
        <dbReference type="EMBL" id="PVY59147.1"/>
    </source>
</evidence>
<dbReference type="EMBL" id="QEKK01000002">
    <property type="protein sequence ID" value="PVY59147.1"/>
    <property type="molecule type" value="Genomic_DNA"/>
</dbReference>
<evidence type="ECO:0000313" key="4">
    <source>
        <dbReference type="Proteomes" id="UP000245778"/>
    </source>
</evidence>
<feature type="transmembrane region" description="Helical" evidence="1">
    <location>
        <begin position="6"/>
        <end position="24"/>
    </location>
</feature>
<feature type="domain" description="DUF2726" evidence="2">
    <location>
        <begin position="81"/>
        <end position="193"/>
    </location>
</feature>
<keyword evidence="1" id="KW-0472">Membrane</keyword>
<dbReference type="Gene3D" id="3.40.960.10">
    <property type="entry name" value="VSR Endonuclease"/>
    <property type="match status" value="1"/>
</dbReference>
<organism evidence="3 4">
    <name type="scientific">Intestinimonas butyriciproducens</name>
    <dbReference type="NCBI Taxonomy" id="1297617"/>
    <lineage>
        <taxon>Bacteria</taxon>
        <taxon>Bacillati</taxon>
        <taxon>Bacillota</taxon>
        <taxon>Clostridia</taxon>
        <taxon>Eubacteriales</taxon>
        <taxon>Intestinimonas</taxon>
    </lineage>
</organism>
<dbReference type="Proteomes" id="UP000245778">
    <property type="component" value="Unassembled WGS sequence"/>
</dbReference>
<sequence>MNTTEAIIQSTIFVVIIIVLVRACRKYSNQHKKIPLTPPQIQEPEEESLIYDEELEKELDEIVKEIEYTEYIRKSYTPKWMFTQNEKRAYYKLKEIATKLDLIVFAKVRLFDLVTPIRKHPKYKTNLYKIQAKHVDFVLTRQNLVAKYIIELDDNSHNTPERKERDKFVNTVLETCGYKVLHTKEITEEEIKKFIGE</sequence>
<keyword evidence="1" id="KW-0812">Transmembrane</keyword>
<dbReference type="Pfam" id="PF10881">
    <property type="entry name" value="DUF2726"/>
    <property type="match status" value="1"/>
</dbReference>
<proteinExistence type="predicted"/>
<dbReference type="OrthoDB" id="9813328at2"/>
<name>A0A2U1CEE3_9FIRM</name>
<reference evidence="3 4" key="1">
    <citation type="submission" date="2018-04" db="EMBL/GenBank/DDBJ databases">
        <title>Genomic Encyclopedia of Type Strains, Phase IV (KMG-IV): sequencing the most valuable type-strain genomes for metagenomic binning, comparative biology and taxonomic classification.</title>
        <authorList>
            <person name="Goeker M."/>
        </authorList>
    </citation>
    <scope>NUCLEOTIDE SEQUENCE [LARGE SCALE GENOMIC DNA]</scope>
    <source>
        <strain evidence="3 4">DSM 26588</strain>
    </source>
</reference>
<gene>
    <name evidence="3" type="ORF">C7373_102129</name>
</gene>
<dbReference type="AlphaFoldDB" id="A0A2U1CEE3"/>
<keyword evidence="1" id="KW-1133">Transmembrane helix</keyword>
<comment type="caution">
    <text evidence="3">The sequence shown here is derived from an EMBL/GenBank/DDBJ whole genome shotgun (WGS) entry which is preliminary data.</text>
</comment>
<evidence type="ECO:0000256" key="1">
    <source>
        <dbReference type="SAM" id="Phobius"/>
    </source>
</evidence>
<dbReference type="InterPro" id="IPR024402">
    <property type="entry name" value="DUF2726"/>
</dbReference>
<evidence type="ECO:0000259" key="2">
    <source>
        <dbReference type="Pfam" id="PF10881"/>
    </source>
</evidence>
<dbReference type="RefSeq" id="WP_116721670.1">
    <property type="nucleotide sequence ID" value="NZ_CP011524.1"/>
</dbReference>
<accession>A0A2U1CEE3</accession>
<protein>
    <submittedName>
        <fullName evidence="3">Uncharacterized protein DUF2726</fullName>
    </submittedName>
</protein>